<dbReference type="Pfam" id="PF00169">
    <property type="entry name" value="PH"/>
    <property type="match status" value="1"/>
</dbReference>
<keyword evidence="3" id="KW-0597">Phosphoprotein</keyword>
<dbReference type="InterPro" id="IPR030564">
    <property type="entry name" value="Myotubularin"/>
</dbReference>
<evidence type="ECO:0000259" key="9">
    <source>
        <dbReference type="PROSITE" id="PS50081"/>
    </source>
</evidence>
<feature type="compositionally biased region" description="Polar residues" evidence="7">
    <location>
        <begin position="735"/>
        <end position="757"/>
    </location>
</feature>
<dbReference type="PROSITE" id="PS00479">
    <property type="entry name" value="ZF_DAG_PE_1"/>
    <property type="match status" value="1"/>
</dbReference>
<dbReference type="Pfam" id="PF02893">
    <property type="entry name" value="GRAM"/>
    <property type="match status" value="1"/>
</dbReference>
<dbReference type="PROSITE" id="PS50081">
    <property type="entry name" value="ZF_DAG_PE_2"/>
    <property type="match status" value="1"/>
</dbReference>
<dbReference type="EMBL" id="CAJHNH020004223">
    <property type="protein sequence ID" value="CAG5130727.1"/>
    <property type="molecule type" value="Genomic_DNA"/>
</dbReference>
<dbReference type="InterPro" id="IPR011993">
    <property type="entry name" value="PH-like_dom_sf"/>
</dbReference>
<evidence type="ECO:0000259" key="8">
    <source>
        <dbReference type="PROSITE" id="PS50003"/>
    </source>
</evidence>
<dbReference type="PROSITE" id="PS50003">
    <property type="entry name" value="PH_DOMAIN"/>
    <property type="match status" value="1"/>
</dbReference>
<evidence type="ECO:0000256" key="5">
    <source>
        <dbReference type="ARBA" id="ARBA00022833"/>
    </source>
</evidence>
<gene>
    <name evidence="11" type="ORF">CUNI_LOCUS16285</name>
</gene>
<dbReference type="SMART" id="SM00233">
    <property type="entry name" value="PH"/>
    <property type="match status" value="1"/>
</dbReference>
<dbReference type="GO" id="GO:0005085">
    <property type="term" value="F:guanyl-nucleotide exchange factor activity"/>
    <property type="evidence" value="ECO:0007669"/>
    <property type="project" value="TreeGrafter"/>
</dbReference>
<dbReference type="SMART" id="SM00568">
    <property type="entry name" value="GRAM"/>
    <property type="match status" value="1"/>
</dbReference>
<dbReference type="CDD" id="cd13208">
    <property type="entry name" value="PH-GRAM_MTMR5_MTMR13"/>
    <property type="match status" value="1"/>
</dbReference>
<evidence type="ECO:0000256" key="3">
    <source>
        <dbReference type="ARBA" id="ARBA00022553"/>
    </source>
</evidence>
<evidence type="ECO:0000256" key="1">
    <source>
        <dbReference type="ARBA" id="ARBA00001946"/>
    </source>
</evidence>
<evidence type="ECO:0000256" key="2">
    <source>
        <dbReference type="ARBA" id="ARBA00007471"/>
    </source>
</evidence>
<dbReference type="PANTHER" id="PTHR10807">
    <property type="entry name" value="MYOTUBULARIN-RELATED"/>
    <property type="match status" value="1"/>
</dbReference>
<organism evidence="11 12">
    <name type="scientific">Candidula unifasciata</name>
    <dbReference type="NCBI Taxonomy" id="100452"/>
    <lineage>
        <taxon>Eukaryota</taxon>
        <taxon>Metazoa</taxon>
        <taxon>Spiralia</taxon>
        <taxon>Lophotrochozoa</taxon>
        <taxon>Mollusca</taxon>
        <taxon>Gastropoda</taxon>
        <taxon>Heterobranchia</taxon>
        <taxon>Euthyneura</taxon>
        <taxon>Panpulmonata</taxon>
        <taxon>Eupulmonata</taxon>
        <taxon>Stylommatophora</taxon>
        <taxon>Helicina</taxon>
        <taxon>Helicoidea</taxon>
        <taxon>Geomitridae</taxon>
        <taxon>Candidula</taxon>
    </lineage>
</organism>
<dbReference type="Gene3D" id="3.30.60.20">
    <property type="match status" value="1"/>
</dbReference>
<proteinExistence type="inferred from homology"/>
<dbReference type="InterPro" id="IPR002219">
    <property type="entry name" value="PKC_DAG/PE"/>
</dbReference>
<dbReference type="PANTHER" id="PTHR10807:SF109">
    <property type="entry name" value="SET DOMAIN BINDING FACTOR, ISOFORM A"/>
    <property type="match status" value="1"/>
</dbReference>
<dbReference type="SUPFAM" id="SSF50729">
    <property type="entry name" value="PH domain-like"/>
    <property type="match status" value="2"/>
</dbReference>
<evidence type="ECO:0000256" key="7">
    <source>
        <dbReference type="SAM" id="MobiDB-lite"/>
    </source>
</evidence>
<dbReference type="Pfam" id="PF12335">
    <property type="entry name" value="SBF2"/>
    <property type="match status" value="1"/>
</dbReference>
<dbReference type="GO" id="GO:0005737">
    <property type="term" value="C:cytoplasm"/>
    <property type="evidence" value="ECO:0007669"/>
    <property type="project" value="TreeGrafter"/>
</dbReference>
<feature type="non-terminal residue" evidence="11">
    <location>
        <position position="1375"/>
    </location>
</feature>
<dbReference type="GO" id="GO:0016020">
    <property type="term" value="C:membrane"/>
    <property type="evidence" value="ECO:0007669"/>
    <property type="project" value="TreeGrafter"/>
</dbReference>
<dbReference type="PRINTS" id="PR00008">
    <property type="entry name" value="DAGPEDOMAIN"/>
</dbReference>
<dbReference type="Gene3D" id="2.30.29.30">
    <property type="entry name" value="Pleckstrin-homology domain (PH domain)/Phosphotyrosine-binding domain (PTB)"/>
    <property type="match status" value="1"/>
</dbReference>
<dbReference type="InterPro" id="IPR020454">
    <property type="entry name" value="DAG/PE-bd"/>
</dbReference>
<keyword evidence="5" id="KW-0862">Zinc</keyword>
<name>A0A8S3ZMG9_9EUPU</name>
<comment type="caution">
    <text evidence="11">The sequence shown here is derived from an EMBL/GenBank/DDBJ whole genome shotgun (WGS) entry which is preliminary data.</text>
</comment>
<dbReference type="OrthoDB" id="74314at2759"/>
<dbReference type="InterPro" id="IPR046349">
    <property type="entry name" value="C1-like_sf"/>
</dbReference>
<dbReference type="InterPro" id="IPR001849">
    <property type="entry name" value="PH_domain"/>
</dbReference>
<dbReference type="Pfam" id="PF06602">
    <property type="entry name" value="Myotub-related"/>
    <property type="match status" value="1"/>
</dbReference>
<comment type="cofactor">
    <cofactor evidence="1">
        <name>Mg(2+)</name>
        <dbReference type="ChEBI" id="CHEBI:18420"/>
    </cofactor>
</comment>
<dbReference type="PROSITE" id="PS51339">
    <property type="entry name" value="PPASE_MYOTUBULARIN"/>
    <property type="match status" value="1"/>
</dbReference>
<dbReference type="InterPro" id="IPR004182">
    <property type="entry name" value="GRAM"/>
</dbReference>
<feature type="domain" description="Phorbol-ester/DAG-type" evidence="9">
    <location>
        <begin position="1166"/>
        <end position="1216"/>
    </location>
</feature>
<sequence>IFPAVLRALKSKMVRLALTHELGEQVRNNRAMLEHQQFDLVVRLLNCALMNDSSLDENGVAAAVLPLATAFYRKLCQGVIQFAYTLIQEHAVWENQQFWEQSFYQDVQSQIHQLYLPMYEEHMLLMSKSTDSTEDFNDTVSCGTSSSLRPKKKIGPLEITAEQLRVWASLSPEEQQEMINNEESTVYSQAIHYAYRMVYLRVPLDVFRSFKNISMEENSSIVTPSVAESDSFDAESGFDETEHADVAAIVTKFVSRFVDKVCSEASVTEAHFKSLQQLIPGIVAMHIETLEGVNRESKQLPPVQKPRILQPLLLPGEEIVMEGLRAYLLPDGREEGAGGNIGGPSLLPSEGAVFLTTYRIIFRGIPCDPFACEKTVMRSFPVSSLTKQKKISLQHYLPQGLQGFHEGLQLRSSVFQLMKIAFDGEVSADNIETFSKLVNRVRYPTTVFHTFAFTGHTIQPSTQMRQKSKDNISLREFAKQKLMKTARKAGLKKHSKTKLRHSVAGPLSHRDGDQSPHSSDSEIESAANVHYRDLSVINENDQTPTYSIDPKNIERLMERHAYQDYQRLGLGSVATSGQRGGSSDQFRVSTVNANYMLSKSYPGLLVVPQAVSDDSIRKFCRCNRHSRFPVITWRHPKTRALLLRASSFHARILGTMLRHNSAASSCSTGDSSSTLELGKYLSQLIAATPSSSGDPLSSLDLLIKARLAAESLGNSSPADSRSTIAQGYSVDKRGISTSPRITSQGRNQEPSRSPNISHRQHTALGLVSGELINHRMKHMAHVALYVFGERSHMKGLKTEASMRCDFIPVDLYEVRQVKASFKKLMRACVPSSPLASTDCSFHKAVEDSEWLQQLTNILQLSGAVVDLIDDQGSSVMICLEDGWDVTTQVVSLAQLMLDPYYRTIEGFRTLIEKEWLGFGHRFSHRNNQTAAAQAGGFAPIFMQFLDAVHQIHHQFPLSFEFSEYFLRYLAYHCVSNRFRTFLFDSELDRVESGWLLEEQGISFSDHELDHQPHVSSLLEPRPFANISKLKIWSFFTTEDLRHGALYDLDLMEDVLGEDLDSGRTGVVKRQTLNACYHTVSIQQPDFFWHQIQEIQQLEAELGKKSSPWRTVFDRLECPARDQLSRRVCQEKKAVWLHSHTLQRRSTLEILMQGKMLGDIAHMFSQPHRFERHMYTSSTYCDHCSKVLWGLSKTGFKCVDCGFNCHDRCQSSVPKTCQKLKAFGDASLSAAHLQGEDSPDSTADYHTGNTLKQCFCTCHFNHVSAKVSEHRTCSGYLYKQGQLFRQWKQRWFLLDTLKHQLRYYDTHDDHNCKGFIDLSEVESVSLLPSVPGAPKKAVDNSFIEIRAVRKVYNFMAADSKSAADWVDKLQGCLQRE</sequence>
<dbReference type="InterPro" id="IPR010569">
    <property type="entry name" value="Myotubularin-like_Pase_dom"/>
</dbReference>
<evidence type="ECO:0000313" key="12">
    <source>
        <dbReference type="Proteomes" id="UP000678393"/>
    </source>
</evidence>
<keyword evidence="12" id="KW-1185">Reference proteome</keyword>
<feature type="region of interest" description="Disordered" evidence="7">
    <location>
        <begin position="485"/>
        <end position="523"/>
    </location>
</feature>
<dbReference type="SUPFAM" id="SSF57889">
    <property type="entry name" value="Cysteine-rich domain"/>
    <property type="match status" value="1"/>
</dbReference>
<dbReference type="GO" id="GO:0046872">
    <property type="term" value="F:metal ion binding"/>
    <property type="evidence" value="ECO:0007669"/>
    <property type="project" value="UniProtKB-KW"/>
</dbReference>
<dbReference type="InterPro" id="IPR029021">
    <property type="entry name" value="Prot-tyrosine_phosphatase-like"/>
</dbReference>
<feature type="domain" description="PH" evidence="8">
    <location>
        <begin position="1269"/>
        <end position="1373"/>
    </location>
</feature>
<dbReference type="Proteomes" id="UP000678393">
    <property type="component" value="Unassembled WGS sequence"/>
</dbReference>
<feature type="domain" description="Myotubularin phosphatase" evidence="10">
    <location>
        <begin position="555"/>
        <end position="1112"/>
    </location>
</feature>
<keyword evidence="6" id="KW-0460">Magnesium</keyword>
<dbReference type="CDD" id="cd01235">
    <property type="entry name" value="PH_Sbf1_hMTMR5"/>
    <property type="match status" value="1"/>
</dbReference>
<evidence type="ECO:0000256" key="4">
    <source>
        <dbReference type="ARBA" id="ARBA00022723"/>
    </source>
</evidence>
<keyword evidence="4" id="KW-0479">Metal-binding</keyword>
<reference evidence="11" key="1">
    <citation type="submission" date="2021-04" db="EMBL/GenBank/DDBJ databases">
        <authorList>
            <consortium name="Molecular Ecology Group"/>
        </authorList>
    </citation>
    <scope>NUCLEOTIDE SEQUENCE</scope>
</reference>
<dbReference type="Pfam" id="PF00130">
    <property type="entry name" value="C1_1"/>
    <property type="match status" value="1"/>
</dbReference>
<accession>A0A8S3ZMG9</accession>
<evidence type="ECO:0000256" key="6">
    <source>
        <dbReference type="ARBA" id="ARBA00022842"/>
    </source>
</evidence>
<feature type="compositionally biased region" description="Basic residues" evidence="7">
    <location>
        <begin position="485"/>
        <end position="501"/>
    </location>
</feature>
<dbReference type="SUPFAM" id="SSF52799">
    <property type="entry name" value="(Phosphotyrosine protein) phosphatases II"/>
    <property type="match status" value="1"/>
</dbReference>
<evidence type="ECO:0008006" key="13">
    <source>
        <dbReference type="Google" id="ProtNLM"/>
    </source>
</evidence>
<dbReference type="CDD" id="cd14534">
    <property type="entry name" value="PTP-MTMR5-like"/>
    <property type="match status" value="1"/>
</dbReference>
<evidence type="ECO:0000259" key="10">
    <source>
        <dbReference type="PROSITE" id="PS51339"/>
    </source>
</evidence>
<comment type="similarity">
    <text evidence="2">Belongs to the protein-tyrosine phosphatase family. Non-receptor class myotubularin subfamily.</text>
</comment>
<feature type="region of interest" description="Disordered" evidence="7">
    <location>
        <begin position="734"/>
        <end position="760"/>
    </location>
</feature>
<protein>
    <recommendedName>
        <fullName evidence="13">Myotubularin-related protein 13</fullName>
    </recommendedName>
</protein>
<evidence type="ECO:0000313" key="11">
    <source>
        <dbReference type="EMBL" id="CAG5130727.1"/>
    </source>
</evidence>
<dbReference type="SMART" id="SM00109">
    <property type="entry name" value="C1"/>
    <property type="match status" value="1"/>
</dbReference>
<dbReference type="InterPro" id="IPR022096">
    <property type="entry name" value="SBF1/SBF2"/>
</dbReference>